<feature type="transmembrane region" description="Helical" evidence="7">
    <location>
        <begin position="179"/>
        <end position="201"/>
    </location>
</feature>
<evidence type="ECO:0000256" key="6">
    <source>
        <dbReference type="ARBA" id="ARBA00023136"/>
    </source>
</evidence>
<evidence type="ECO:0000256" key="7">
    <source>
        <dbReference type="RuleBase" id="RU363032"/>
    </source>
</evidence>
<gene>
    <name evidence="9" type="ORF">HED35_08500</name>
</gene>
<dbReference type="GO" id="GO:0005886">
    <property type="term" value="C:plasma membrane"/>
    <property type="evidence" value="ECO:0007669"/>
    <property type="project" value="UniProtKB-SubCell"/>
</dbReference>
<evidence type="ECO:0000256" key="1">
    <source>
        <dbReference type="ARBA" id="ARBA00004651"/>
    </source>
</evidence>
<dbReference type="PANTHER" id="PTHR43744">
    <property type="entry name" value="ABC TRANSPORTER PERMEASE PROTEIN MG189-RELATED-RELATED"/>
    <property type="match status" value="1"/>
</dbReference>
<dbReference type="RefSeq" id="WP_167807373.1">
    <property type="nucleotide sequence ID" value="NZ_JAAVMB010000009.1"/>
</dbReference>
<keyword evidence="3" id="KW-1003">Cell membrane</keyword>
<comment type="caution">
    <text evidence="9">The sequence shown here is derived from an EMBL/GenBank/DDBJ whole genome shotgun (WGS) entry which is preliminary data.</text>
</comment>
<evidence type="ECO:0000256" key="2">
    <source>
        <dbReference type="ARBA" id="ARBA00022448"/>
    </source>
</evidence>
<feature type="transmembrane region" description="Helical" evidence="7">
    <location>
        <begin position="7"/>
        <end position="29"/>
    </location>
</feature>
<accession>A0A7X6I3S7</accession>
<reference evidence="9 10" key="1">
    <citation type="submission" date="2020-03" db="EMBL/GenBank/DDBJ databases">
        <title>Bacterial samples isolated from urine from healthy bovine heifers (Gyr breed).</title>
        <authorList>
            <person name="Giannattasio-Ferraz S."/>
            <person name="Maskeri L."/>
            <person name="Penido A."/>
            <person name="Barbosa-Stancioli E.F."/>
            <person name="Putonti C."/>
        </authorList>
    </citation>
    <scope>NUCLEOTIDE SEQUENCE [LARGE SCALE GENOMIC DNA]</scope>
    <source>
        <strain evidence="9 10">UFMG-H7</strain>
    </source>
</reference>
<dbReference type="PANTHER" id="PTHR43744:SF8">
    <property type="entry name" value="SN-GLYCEROL-3-PHOSPHATE TRANSPORT SYSTEM PERMEASE PROTEIN UGPE"/>
    <property type="match status" value="1"/>
</dbReference>
<dbReference type="InterPro" id="IPR035906">
    <property type="entry name" value="MetI-like_sf"/>
</dbReference>
<feature type="transmembrane region" description="Helical" evidence="7">
    <location>
        <begin position="135"/>
        <end position="158"/>
    </location>
</feature>
<dbReference type="InterPro" id="IPR000515">
    <property type="entry name" value="MetI-like"/>
</dbReference>
<keyword evidence="4 7" id="KW-0812">Transmembrane</keyword>
<evidence type="ECO:0000313" key="9">
    <source>
        <dbReference type="EMBL" id="NKC68124.1"/>
    </source>
</evidence>
<dbReference type="CDD" id="cd06261">
    <property type="entry name" value="TM_PBP2"/>
    <property type="match status" value="1"/>
</dbReference>
<evidence type="ECO:0000256" key="3">
    <source>
        <dbReference type="ARBA" id="ARBA00022475"/>
    </source>
</evidence>
<comment type="similarity">
    <text evidence="7">Belongs to the binding-protein-dependent transport system permease family.</text>
</comment>
<dbReference type="Pfam" id="PF00528">
    <property type="entry name" value="BPD_transp_1"/>
    <property type="match status" value="1"/>
</dbReference>
<name>A0A7X6I3S7_9ENTE</name>
<protein>
    <submittedName>
        <fullName evidence="9">Carbohydrate ABC transporter permease</fullName>
    </submittedName>
</protein>
<evidence type="ECO:0000256" key="5">
    <source>
        <dbReference type="ARBA" id="ARBA00022989"/>
    </source>
</evidence>
<dbReference type="GO" id="GO:0055085">
    <property type="term" value="P:transmembrane transport"/>
    <property type="evidence" value="ECO:0007669"/>
    <property type="project" value="InterPro"/>
</dbReference>
<dbReference type="AlphaFoldDB" id="A0A7X6I3S7"/>
<feature type="transmembrane region" description="Helical" evidence="7">
    <location>
        <begin position="105"/>
        <end position="129"/>
    </location>
</feature>
<dbReference type="PROSITE" id="PS50928">
    <property type="entry name" value="ABC_TM1"/>
    <property type="match status" value="1"/>
</dbReference>
<feature type="domain" description="ABC transmembrane type-1" evidence="8">
    <location>
        <begin position="67"/>
        <end position="258"/>
    </location>
</feature>
<comment type="subcellular location">
    <subcellularLocation>
        <location evidence="1 7">Cell membrane</location>
        <topology evidence="1 7">Multi-pass membrane protein</topology>
    </subcellularLocation>
</comment>
<proteinExistence type="inferred from homology"/>
<evidence type="ECO:0000256" key="4">
    <source>
        <dbReference type="ARBA" id="ARBA00022692"/>
    </source>
</evidence>
<keyword evidence="6 7" id="KW-0472">Membrane</keyword>
<dbReference type="EMBL" id="JAAVMB010000009">
    <property type="protein sequence ID" value="NKC68124.1"/>
    <property type="molecule type" value="Genomic_DNA"/>
</dbReference>
<feature type="transmembrane region" description="Helical" evidence="7">
    <location>
        <begin position="71"/>
        <end position="93"/>
    </location>
</feature>
<keyword evidence="5 7" id="KW-1133">Transmembrane helix</keyword>
<keyword evidence="2 7" id="KW-0813">Transport</keyword>
<feature type="transmembrane region" description="Helical" evidence="7">
    <location>
        <begin position="237"/>
        <end position="258"/>
    </location>
</feature>
<sequence length="273" mass="30702">MTKSGKILTYTFLIIMTFVFIGPMLFTIISSFKNNTEIFTSPFSFPEIWKFENYKVAWESANMSRYMLNSLVLSLVSVSLILFIGSMLSFVLSRMNFRFNKFLSLFFLIGMMIPMHTIIVPVSYIIGMFNLKNNMFALVLLYVAFALPFTTAVLTNFMGTISKEIEEAAIIDGASYFQIYLKVILPMCGPAMSTVGIFNFLSTWNDVLFPLLFINDNKLKTISLGLLNFNGERGSEYGPLMAAISITISVPFVIYILFQEKIENGIAAGAVKG</sequence>
<dbReference type="SUPFAM" id="SSF161098">
    <property type="entry name" value="MetI-like"/>
    <property type="match status" value="1"/>
</dbReference>
<dbReference type="Proteomes" id="UP000521358">
    <property type="component" value="Unassembled WGS sequence"/>
</dbReference>
<evidence type="ECO:0000259" key="8">
    <source>
        <dbReference type="PROSITE" id="PS50928"/>
    </source>
</evidence>
<dbReference type="Gene3D" id="1.10.3720.10">
    <property type="entry name" value="MetI-like"/>
    <property type="match status" value="1"/>
</dbReference>
<organism evidence="9 10">
    <name type="scientific">Vagococcus fluvialis</name>
    <dbReference type="NCBI Taxonomy" id="2738"/>
    <lineage>
        <taxon>Bacteria</taxon>
        <taxon>Bacillati</taxon>
        <taxon>Bacillota</taxon>
        <taxon>Bacilli</taxon>
        <taxon>Lactobacillales</taxon>
        <taxon>Enterococcaceae</taxon>
        <taxon>Vagococcus</taxon>
    </lineage>
</organism>
<evidence type="ECO:0000313" key="10">
    <source>
        <dbReference type="Proteomes" id="UP000521358"/>
    </source>
</evidence>